<dbReference type="Gene3D" id="3.10.520.10">
    <property type="entry name" value="ApbE-like domains"/>
    <property type="match status" value="2"/>
</dbReference>
<evidence type="ECO:0000256" key="3">
    <source>
        <dbReference type="ARBA" id="ARBA00016337"/>
    </source>
</evidence>
<keyword evidence="5 11" id="KW-0808">Transferase</keyword>
<reference evidence="11 12" key="1">
    <citation type="submission" date="2024-09" db="EMBL/GenBank/DDBJ databases">
        <authorList>
            <person name="Sun Q."/>
            <person name="Mori K."/>
        </authorList>
    </citation>
    <scope>NUCLEOTIDE SEQUENCE [LARGE SCALE GENOMIC DNA]</scope>
    <source>
        <strain evidence="11 12">TBRC 7907</strain>
    </source>
</reference>
<gene>
    <name evidence="11" type="ORF">ACFFQA_30820</name>
</gene>
<evidence type="ECO:0000256" key="4">
    <source>
        <dbReference type="ARBA" id="ARBA00022630"/>
    </source>
</evidence>
<name>A0ABV6A5A5_9PSEU</name>
<sequence>MSRGAWVEQIMGMPVSVHLRGAASGEAMPRAVEDVFAELREADRLFSTYRPDSQISMLGRGELELGDCDPLVSEVLSLCDKAREATDGWFDVLLPEPDGTFRLDPSGLVKGWAVERAAARLGKRWAADYYVNAGGDIALCARGDQPWRIGVEGASADTLVGVLPLFEGGVATSGNAHRGGHLVRPDNGRPAAELGSVTVIGPSLMWADVLATAAFVRGPDALDWLQVQEGYDAVVVALDGSVGTTTGIRGVVEAAANRTNHH</sequence>
<dbReference type="PANTHER" id="PTHR30040">
    <property type="entry name" value="THIAMINE BIOSYNTHESIS LIPOPROTEIN APBE"/>
    <property type="match status" value="1"/>
</dbReference>
<comment type="cofactor">
    <cofactor evidence="1">
        <name>Mg(2+)</name>
        <dbReference type="ChEBI" id="CHEBI:18420"/>
    </cofactor>
</comment>
<dbReference type="EMBL" id="JBHLZU010000027">
    <property type="protein sequence ID" value="MFB9908350.1"/>
    <property type="molecule type" value="Genomic_DNA"/>
</dbReference>
<dbReference type="Pfam" id="PF02424">
    <property type="entry name" value="ApbE"/>
    <property type="match status" value="2"/>
</dbReference>
<evidence type="ECO:0000256" key="10">
    <source>
        <dbReference type="ARBA" id="ARBA00048540"/>
    </source>
</evidence>
<keyword evidence="12" id="KW-1185">Reference proteome</keyword>
<proteinExistence type="predicted"/>
<dbReference type="RefSeq" id="WP_377859991.1">
    <property type="nucleotide sequence ID" value="NZ_JBHLZU010000027.1"/>
</dbReference>
<dbReference type="PANTHER" id="PTHR30040:SF2">
    <property type="entry name" value="FAD:PROTEIN FMN TRANSFERASE"/>
    <property type="match status" value="1"/>
</dbReference>
<dbReference type="SUPFAM" id="SSF143631">
    <property type="entry name" value="ApbE-like"/>
    <property type="match status" value="1"/>
</dbReference>
<keyword evidence="8" id="KW-0460">Magnesium</keyword>
<keyword evidence="4" id="KW-0285">Flavoprotein</keyword>
<keyword evidence="6" id="KW-0479">Metal-binding</keyword>
<dbReference type="Proteomes" id="UP001589693">
    <property type="component" value="Unassembled WGS sequence"/>
</dbReference>
<evidence type="ECO:0000256" key="9">
    <source>
        <dbReference type="ARBA" id="ARBA00031306"/>
    </source>
</evidence>
<dbReference type="InterPro" id="IPR024932">
    <property type="entry name" value="ApbE"/>
</dbReference>
<dbReference type="EC" id="2.7.1.180" evidence="2"/>
<evidence type="ECO:0000256" key="5">
    <source>
        <dbReference type="ARBA" id="ARBA00022679"/>
    </source>
</evidence>
<accession>A0ABV6A5A5</accession>
<evidence type="ECO:0000313" key="12">
    <source>
        <dbReference type="Proteomes" id="UP001589693"/>
    </source>
</evidence>
<dbReference type="InterPro" id="IPR003374">
    <property type="entry name" value="ApbE-like_sf"/>
</dbReference>
<protein>
    <recommendedName>
        <fullName evidence="3">FAD:protein FMN transferase</fullName>
        <ecNumber evidence="2">2.7.1.180</ecNumber>
    </recommendedName>
    <alternativeName>
        <fullName evidence="9">Flavin transferase</fullName>
    </alternativeName>
</protein>
<comment type="caution">
    <text evidence="11">The sequence shown here is derived from an EMBL/GenBank/DDBJ whole genome shotgun (WGS) entry which is preliminary data.</text>
</comment>
<evidence type="ECO:0000256" key="7">
    <source>
        <dbReference type="ARBA" id="ARBA00022827"/>
    </source>
</evidence>
<evidence type="ECO:0000313" key="11">
    <source>
        <dbReference type="EMBL" id="MFB9908350.1"/>
    </source>
</evidence>
<comment type="catalytic activity">
    <reaction evidence="10">
        <text>L-threonyl-[protein] + FAD = FMN-L-threonyl-[protein] + AMP + H(+)</text>
        <dbReference type="Rhea" id="RHEA:36847"/>
        <dbReference type="Rhea" id="RHEA-COMP:11060"/>
        <dbReference type="Rhea" id="RHEA-COMP:11061"/>
        <dbReference type="ChEBI" id="CHEBI:15378"/>
        <dbReference type="ChEBI" id="CHEBI:30013"/>
        <dbReference type="ChEBI" id="CHEBI:57692"/>
        <dbReference type="ChEBI" id="CHEBI:74257"/>
        <dbReference type="ChEBI" id="CHEBI:456215"/>
        <dbReference type="EC" id="2.7.1.180"/>
    </reaction>
</comment>
<dbReference type="GO" id="GO:0016740">
    <property type="term" value="F:transferase activity"/>
    <property type="evidence" value="ECO:0007669"/>
    <property type="project" value="UniProtKB-KW"/>
</dbReference>
<organism evidence="11 12">
    <name type="scientific">Allokutzneria oryzae</name>
    <dbReference type="NCBI Taxonomy" id="1378989"/>
    <lineage>
        <taxon>Bacteria</taxon>
        <taxon>Bacillati</taxon>
        <taxon>Actinomycetota</taxon>
        <taxon>Actinomycetes</taxon>
        <taxon>Pseudonocardiales</taxon>
        <taxon>Pseudonocardiaceae</taxon>
        <taxon>Allokutzneria</taxon>
    </lineage>
</organism>
<evidence type="ECO:0000256" key="6">
    <source>
        <dbReference type="ARBA" id="ARBA00022723"/>
    </source>
</evidence>
<evidence type="ECO:0000256" key="2">
    <source>
        <dbReference type="ARBA" id="ARBA00011955"/>
    </source>
</evidence>
<evidence type="ECO:0000256" key="1">
    <source>
        <dbReference type="ARBA" id="ARBA00001946"/>
    </source>
</evidence>
<evidence type="ECO:0000256" key="8">
    <source>
        <dbReference type="ARBA" id="ARBA00022842"/>
    </source>
</evidence>
<keyword evidence="7" id="KW-0274">FAD</keyword>